<reference evidence="2" key="1">
    <citation type="submission" date="2012-09" db="EMBL/GenBank/DDBJ databases">
        <authorList>
            <person name="Weinstock G."/>
            <person name="Sodergren E."/>
            <person name="Clifton S."/>
            <person name="Fulton L."/>
            <person name="Fulton B."/>
            <person name="Courtney L."/>
            <person name="Fronick C."/>
            <person name="Harrison M."/>
            <person name="Strong C."/>
            <person name="Farmer C."/>
            <person name="Delehaunty K."/>
            <person name="Markovic C."/>
            <person name="Hall O."/>
            <person name="Minx P."/>
            <person name="Tomlinson C."/>
            <person name="Mitreva M."/>
            <person name="Nelson J."/>
            <person name="Hou S."/>
            <person name="Wollam A."/>
            <person name="Pepin K.H."/>
            <person name="Johnson M."/>
            <person name="Bhonagiri V."/>
            <person name="Nash W.E."/>
            <person name="Suruliraj S."/>
            <person name="Warren W."/>
            <person name="Chinwalla A."/>
            <person name="Mardis E.R."/>
            <person name="Wilson R.K."/>
        </authorList>
    </citation>
    <scope>NUCLEOTIDE SEQUENCE [LARGE SCALE GENOMIC DNA]</scope>
    <source>
        <strain evidence="2">OS1</strain>
    </source>
</reference>
<organism evidence="1 2">
    <name type="scientific">Acetomicrobium hydrogeniformans ATCC BAA-1850</name>
    <dbReference type="NCBI Taxonomy" id="592015"/>
    <lineage>
        <taxon>Bacteria</taxon>
        <taxon>Thermotogati</taxon>
        <taxon>Synergistota</taxon>
        <taxon>Synergistia</taxon>
        <taxon>Synergistales</taxon>
        <taxon>Acetomicrobiaceae</taxon>
        <taxon>Acetomicrobium</taxon>
    </lineage>
</organism>
<sequence length="40" mass="4700">MYFLKPDQVSVTTINDEKFKKKLGVTDETLERISKELLKL</sequence>
<proteinExistence type="predicted"/>
<dbReference type="STRING" id="592015.HMPREF1705_03325"/>
<dbReference type="EMBL" id="ACJX03000001">
    <property type="protein sequence ID" value="KRT36056.1"/>
    <property type="molecule type" value="Genomic_DNA"/>
</dbReference>
<dbReference type="Proteomes" id="UP000005273">
    <property type="component" value="Unassembled WGS sequence"/>
</dbReference>
<gene>
    <name evidence="1" type="ORF">HMPREF1705_03325</name>
</gene>
<evidence type="ECO:0000313" key="1">
    <source>
        <dbReference type="EMBL" id="KRT36056.1"/>
    </source>
</evidence>
<accession>A0A0T5XCG1</accession>
<evidence type="ECO:0000313" key="2">
    <source>
        <dbReference type="Proteomes" id="UP000005273"/>
    </source>
</evidence>
<protein>
    <submittedName>
        <fullName evidence="1">Uncharacterized protein</fullName>
    </submittedName>
</protein>
<dbReference type="AlphaFoldDB" id="A0A0T5XCG1"/>
<comment type="caution">
    <text evidence="1">The sequence shown here is derived from an EMBL/GenBank/DDBJ whole genome shotgun (WGS) entry which is preliminary data.</text>
</comment>
<name>A0A0T5XCG1_9BACT</name>
<keyword evidence="2" id="KW-1185">Reference proteome</keyword>